<evidence type="ECO:0000313" key="3">
    <source>
        <dbReference type="EMBL" id="CAH2078965.1"/>
    </source>
</evidence>
<gene>
    <name evidence="3" type="ORF">TAV2_LOCUS24283</name>
</gene>
<keyword evidence="2" id="KW-0812">Transmembrane</keyword>
<dbReference type="AlphaFoldDB" id="A0AAU9T280"/>
<feature type="compositionally biased region" description="Polar residues" evidence="1">
    <location>
        <begin position="293"/>
        <end position="302"/>
    </location>
</feature>
<feature type="compositionally biased region" description="Basic and acidic residues" evidence="1">
    <location>
        <begin position="324"/>
        <end position="341"/>
    </location>
</feature>
<feature type="region of interest" description="Disordered" evidence="1">
    <location>
        <begin position="199"/>
        <end position="227"/>
    </location>
</feature>
<evidence type="ECO:0000256" key="1">
    <source>
        <dbReference type="SAM" id="MobiDB-lite"/>
    </source>
</evidence>
<accession>A0AAU9T280</accession>
<dbReference type="PANTHER" id="PTHR34962">
    <property type="entry name" value="EMBRYO DEFECTIVE 1703-RELATED"/>
    <property type="match status" value="1"/>
</dbReference>
<keyword evidence="2" id="KW-1133">Transmembrane helix</keyword>
<evidence type="ECO:0000256" key="2">
    <source>
        <dbReference type="SAM" id="Phobius"/>
    </source>
</evidence>
<keyword evidence="2" id="KW-0472">Membrane</keyword>
<feature type="compositionally biased region" description="Acidic residues" evidence="1">
    <location>
        <begin position="312"/>
        <end position="321"/>
    </location>
</feature>
<dbReference type="Proteomes" id="UP000836841">
    <property type="component" value="Chromosome 7"/>
</dbReference>
<feature type="compositionally biased region" description="Basic and acidic residues" evidence="1">
    <location>
        <begin position="199"/>
        <end position="214"/>
    </location>
</feature>
<feature type="compositionally biased region" description="Polar residues" evidence="1">
    <location>
        <begin position="144"/>
        <end position="181"/>
    </location>
</feature>
<protein>
    <submittedName>
        <fullName evidence="3">Uncharacterized protein</fullName>
    </submittedName>
</protein>
<sequence>MAAFRCADFTSPSTFLPSYSGNRISLKVVRCSSSVSIPLSLKLSKRKNYLRPKILRTLNPKPKETVLTGIESPENVPPSDVLSNQEDALEELQVVSSSSVVPNEMSGILSKLSPKSIAKYGLFLIGIFAFQTVCAVLFLGNSTKSGKTPKNSSENVDSGDSSRSVSLNLNGQNEGRTSNAVSLEDLEMNEKIAEIRAMAREARRSEEKSGKREEDETLNPGGGVDIEKEIEARLSNMEKRLNSQRKGLAGLRVEPLDESRNDEKSLMFEKKYKFKPEKPAKGKVKGFGGSKGNNETGENGSVSEFRDGEKNTEEEEQEEAGPSDSKKISGDAQESEQRRPSNEVNNSRESGNQVGRKPNMEAGSGFGRTLFSGKHGDVRKGNSLRRVKEKQNMMWWLKLPYVLRILMRSNIDQEISEGYFTIRTESMEQKEGQVSHMIAFEDQSDAINFSYLLESVFEDLDDFSANVAPISTKDLHNEVSSGDKNVIVVKKRQLTLYAGQPFEDVERALHALIQEQR</sequence>
<keyword evidence="4" id="KW-1185">Reference proteome</keyword>
<name>A0AAU9T280_THLAR</name>
<organism evidence="3 4">
    <name type="scientific">Thlaspi arvense</name>
    <name type="common">Field penny-cress</name>
    <dbReference type="NCBI Taxonomy" id="13288"/>
    <lineage>
        <taxon>Eukaryota</taxon>
        <taxon>Viridiplantae</taxon>
        <taxon>Streptophyta</taxon>
        <taxon>Embryophyta</taxon>
        <taxon>Tracheophyta</taxon>
        <taxon>Spermatophyta</taxon>
        <taxon>Magnoliopsida</taxon>
        <taxon>eudicotyledons</taxon>
        <taxon>Gunneridae</taxon>
        <taxon>Pentapetalae</taxon>
        <taxon>rosids</taxon>
        <taxon>malvids</taxon>
        <taxon>Brassicales</taxon>
        <taxon>Brassicaceae</taxon>
        <taxon>Thlaspideae</taxon>
        <taxon>Thlaspi</taxon>
    </lineage>
</organism>
<dbReference type="PANTHER" id="PTHR34962:SF3">
    <property type="entry name" value="ABC SUBFAMILY C PROTEIN"/>
    <property type="match status" value="1"/>
</dbReference>
<feature type="region of interest" description="Disordered" evidence="1">
    <location>
        <begin position="144"/>
        <end position="184"/>
    </location>
</feature>
<feature type="transmembrane region" description="Helical" evidence="2">
    <location>
        <begin position="120"/>
        <end position="140"/>
    </location>
</feature>
<dbReference type="EMBL" id="OU466863">
    <property type="protein sequence ID" value="CAH2078965.1"/>
    <property type="molecule type" value="Genomic_DNA"/>
</dbReference>
<reference evidence="3 4" key="1">
    <citation type="submission" date="2022-03" db="EMBL/GenBank/DDBJ databases">
        <authorList>
            <person name="Nunn A."/>
            <person name="Chopra R."/>
            <person name="Nunn A."/>
            <person name="Contreras Garrido A."/>
        </authorList>
    </citation>
    <scope>NUCLEOTIDE SEQUENCE [LARGE SCALE GENOMIC DNA]</scope>
</reference>
<feature type="region of interest" description="Disordered" evidence="1">
    <location>
        <begin position="278"/>
        <end position="384"/>
    </location>
</feature>
<proteinExistence type="predicted"/>
<evidence type="ECO:0000313" key="4">
    <source>
        <dbReference type="Proteomes" id="UP000836841"/>
    </source>
</evidence>
<feature type="compositionally biased region" description="Polar residues" evidence="1">
    <location>
        <begin position="342"/>
        <end position="353"/>
    </location>
</feature>